<comment type="caution">
    <text evidence="2">The sequence shown here is derived from an EMBL/GenBank/DDBJ whole genome shotgun (WGS) entry which is preliminary data.</text>
</comment>
<dbReference type="InterPro" id="IPR016181">
    <property type="entry name" value="Acyl_CoA_acyltransferase"/>
</dbReference>
<gene>
    <name evidence="2" type="ORF">C1Y40_03089</name>
</gene>
<sequence length="110" mass="11769">MPTSALPPPPELAAGPDVLLRCPVVDDVDGMVEQCVDPETQRWISIPVPYTASDAREFVDRATQAWQAGTVATFAIVYRGRFAGSLDLRMDGWAAPRSGSGWPRGRAAAG</sequence>
<evidence type="ECO:0000313" key="2">
    <source>
        <dbReference type="EMBL" id="PQM46733.1"/>
    </source>
</evidence>
<dbReference type="InterPro" id="IPR000182">
    <property type="entry name" value="GNAT_dom"/>
</dbReference>
<evidence type="ECO:0000259" key="1">
    <source>
        <dbReference type="Pfam" id="PF13302"/>
    </source>
</evidence>
<dbReference type="GO" id="GO:0016747">
    <property type="term" value="F:acyltransferase activity, transferring groups other than amino-acyl groups"/>
    <property type="evidence" value="ECO:0007669"/>
    <property type="project" value="InterPro"/>
</dbReference>
<dbReference type="Proteomes" id="UP000238296">
    <property type="component" value="Unassembled WGS sequence"/>
</dbReference>
<protein>
    <recommendedName>
        <fullName evidence="1">N-acetyltransferase domain-containing protein</fullName>
    </recommendedName>
</protein>
<proteinExistence type="predicted"/>
<evidence type="ECO:0000313" key="3">
    <source>
        <dbReference type="Proteomes" id="UP000238296"/>
    </source>
</evidence>
<organism evidence="2 3">
    <name type="scientific">Mycobacterium talmoniae</name>
    <dbReference type="NCBI Taxonomy" id="1858794"/>
    <lineage>
        <taxon>Bacteria</taxon>
        <taxon>Bacillati</taxon>
        <taxon>Actinomycetota</taxon>
        <taxon>Actinomycetes</taxon>
        <taxon>Mycobacteriales</taxon>
        <taxon>Mycobacteriaceae</taxon>
        <taxon>Mycobacterium</taxon>
    </lineage>
</organism>
<accession>A0A2S8BJD2</accession>
<dbReference type="SUPFAM" id="SSF55729">
    <property type="entry name" value="Acyl-CoA N-acyltransferases (Nat)"/>
    <property type="match status" value="1"/>
</dbReference>
<name>A0A2S8BJD2_9MYCO</name>
<reference evidence="2 3" key="1">
    <citation type="journal article" date="2017" name="Int. J. Syst. Evol. Microbiol.">
        <title>Mycobacterium talmoniae sp. nov., a slowly growing mycobacterium isolated from human respiratory samples.</title>
        <authorList>
            <person name="Davidson R.M."/>
            <person name="DeGroote M.A."/>
            <person name="Marola J.L."/>
            <person name="Buss S."/>
            <person name="Jones V."/>
            <person name="McNeil M.R."/>
            <person name="Freifeld A.G."/>
            <person name="Elaine Epperson L."/>
            <person name="Hasan N.A."/>
            <person name="Jackson M."/>
            <person name="Iwen P.C."/>
            <person name="Salfinger M."/>
            <person name="Strong M."/>
        </authorList>
    </citation>
    <scope>NUCLEOTIDE SEQUENCE [LARGE SCALE GENOMIC DNA]</scope>
    <source>
        <strain evidence="2 3">ATCC BAA-2683</strain>
    </source>
</reference>
<feature type="domain" description="N-acetyltransferase" evidence="1">
    <location>
        <begin position="18"/>
        <end position="90"/>
    </location>
</feature>
<dbReference type="Gene3D" id="3.40.630.30">
    <property type="match status" value="1"/>
</dbReference>
<dbReference type="AlphaFoldDB" id="A0A2S8BJD2"/>
<dbReference type="Pfam" id="PF13302">
    <property type="entry name" value="Acetyltransf_3"/>
    <property type="match status" value="1"/>
</dbReference>
<dbReference type="EMBL" id="PPEA01000445">
    <property type="protein sequence ID" value="PQM46733.1"/>
    <property type="molecule type" value="Genomic_DNA"/>
</dbReference>